<dbReference type="Pfam" id="PF13354">
    <property type="entry name" value="Beta-lactamase2"/>
    <property type="match status" value="1"/>
</dbReference>
<accession>A0A1S2VMX3</accession>
<dbReference type="Proteomes" id="UP000181790">
    <property type="component" value="Unassembled WGS sequence"/>
</dbReference>
<keyword evidence="4" id="KW-1185">Reference proteome</keyword>
<reference evidence="3 4" key="1">
    <citation type="submission" date="2016-10" db="EMBL/GenBank/DDBJ databases">
        <title>Arsenicibacter rosenii gen. nov., sp. nov., an efficient arsenic-methylating bacterium isolated from an arsenic-contaminated paddy soil.</title>
        <authorList>
            <person name="Huang K."/>
        </authorList>
    </citation>
    <scope>NUCLEOTIDE SEQUENCE [LARGE SCALE GENOMIC DNA]</scope>
    <source>
        <strain evidence="3 4">SM-1</strain>
    </source>
</reference>
<dbReference type="RefSeq" id="WP_071501918.1">
    <property type="nucleotide sequence ID" value="NZ_MORL01000002.1"/>
</dbReference>
<organism evidence="3 4">
    <name type="scientific">Arsenicibacter rosenii</name>
    <dbReference type="NCBI Taxonomy" id="1750698"/>
    <lineage>
        <taxon>Bacteria</taxon>
        <taxon>Pseudomonadati</taxon>
        <taxon>Bacteroidota</taxon>
        <taxon>Cytophagia</taxon>
        <taxon>Cytophagales</taxon>
        <taxon>Spirosomataceae</taxon>
        <taxon>Arsenicibacter</taxon>
    </lineage>
</organism>
<dbReference type="GO" id="GO:0008800">
    <property type="term" value="F:beta-lactamase activity"/>
    <property type="evidence" value="ECO:0007669"/>
    <property type="project" value="InterPro"/>
</dbReference>
<dbReference type="InterPro" id="IPR045155">
    <property type="entry name" value="Beta-lactam_cat"/>
</dbReference>
<feature type="signal peptide" evidence="1">
    <location>
        <begin position="1"/>
        <end position="22"/>
    </location>
</feature>
<evidence type="ECO:0000313" key="3">
    <source>
        <dbReference type="EMBL" id="OIN60123.1"/>
    </source>
</evidence>
<dbReference type="GO" id="GO:0030655">
    <property type="term" value="P:beta-lactam antibiotic catabolic process"/>
    <property type="evidence" value="ECO:0007669"/>
    <property type="project" value="InterPro"/>
</dbReference>
<dbReference type="Gene3D" id="3.40.710.10">
    <property type="entry name" value="DD-peptidase/beta-lactamase superfamily"/>
    <property type="match status" value="1"/>
</dbReference>
<dbReference type="EMBL" id="MORL01000002">
    <property type="protein sequence ID" value="OIN60123.1"/>
    <property type="molecule type" value="Genomic_DNA"/>
</dbReference>
<protein>
    <recommendedName>
        <fullName evidence="2">Beta-lactamase class A catalytic domain-containing protein</fullName>
    </recommendedName>
</protein>
<dbReference type="SUPFAM" id="SSF56601">
    <property type="entry name" value="beta-lactamase/transpeptidase-like"/>
    <property type="match status" value="1"/>
</dbReference>
<evidence type="ECO:0000256" key="1">
    <source>
        <dbReference type="SAM" id="SignalP"/>
    </source>
</evidence>
<feature type="chain" id="PRO_5010175113" description="Beta-lactamase class A catalytic domain-containing protein" evidence="1">
    <location>
        <begin position="23"/>
        <end position="422"/>
    </location>
</feature>
<name>A0A1S2VMX3_9BACT</name>
<comment type="caution">
    <text evidence="3">The sequence shown here is derived from an EMBL/GenBank/DDBJ whole genome shotgun (WGS) entry which is preliminary data.</text>
</comment>
<proteinExistence type="predicted"/>
<dbReference type="AlphaFoldDB" id="A0A1S2VMX3"/>
<keyword evidence="1" id="KW-0732">Signal</keyword>
<dbReference type="OrthoDB" id="1884322at2"/>
<dbReference type="InterPro" id="IPR012338">
    <property type="entry name" value="Beta-lactam/transpept-like"/>
</dbReference>
<gene>
    <name evidence="3" type="ORF">BLX24_04570</name>
</gene>
<evidence type="ECO:0000259" key="2">
    <source>
        <dbReference type="Pfam" id="PF13354"/>
    </source>
</evidence>
<evidence type="ECO:0000313" key="4">
    <source>
        <dbReference type="Proteomes" id="UP000181790"/>
    </source>
</evidence>
<sequence length="422" mass="48675">MQSFIKVLSAILFAGLFPIVAAAQKTDKLLSDLLRKNPELFGPILQDPAKYDVQIIYTQINRDPQNRPVFRSYYYRYDRKRYFYPASTVKFPAVLLSLEKINELKAKYPALTPNTPMLTDSAYARQTAADKDPSSASGLPSVAHYAKKIFLVSSNEAFNRLYEFIGQCDFNNRLQQKGYRDTRMLHRLSVSMTADQNRHTNPVRFVENGQTIYAQPAQVCAESFTPDSSIRRGAGFMRNDSLIRQPFDFTEKNAFALGDQQEMLRAVMFPEAVPAKRRFNLTTDDYRFLYQYMSQLPRETTYPNYGADTSLHDSSGKFFMFGDNKGKIPQNIRIFNKIGGAYGYLLDNAYIVDFDKGVEFMLSAVIYCNSDGIFNDDKYDYNTIGYPFLANLGRVVYDYDVKRKRPERPDLRKFMVTYDKQQ</sequence>
<feature type="domain" description="Beta-lactamase class A catalytic" evidence="2">
    <location>
        <begin position="75"/>
        <end position="360"/>
    </location>
</feature>